<dbReference type="EMBL" id="SMAH01000005">
    <property type="protein sequence ID" value="TCS98278.1"/>
    <property type="molecule type" value="Genomic_DNA"/>
</dbReference>
<accession>A0A4R3LFR2</accession>
<evidence type="ECO:0000313" key="10">
    <source>
        <dbReference type="Proteomes" id="UP000315577"/>
    </source>
</evidence>
<dbReference type="Gene3D" id="3.30.160.150">
    <property type="entry name" value="Lipoprotein like domain"/>
    <property type="match status" value="1"/>
</dbReference>
<dbReference type="EMBL" id="VJNC01000009">
    <property type="protein sequence ID" value="TSE21787.1"/>
    <property type="molecule type" value="Genomic_DNA"/>
</dbReference>
<comment type="caution">
    <text evidence="7">The sequence shown here is derived from an EMBL/GenBank/DDBJ whole genome shotgun (WGS) entry which is preliminary data.</text>
</comment>
<dbReference type="Proteomes" id="UP000295536">
    <property type="component" value="Unassembled WGS sequence"/>
</dbReference>
<gene>
    <name evidence="6 8" type="primary">lptE</name>
    <name evidence="7" type="ORF">EDC36_10534</name>
    <name evidence="8" type="ORF">Tigna_01514</name>
</gene>
<evidence type="ECO:0000313" key="7">
    <source>
        <dbReference type="EMBL" id="TCS98278.1"/>
    </source>
</evidence>
<keyword evidence="5 6" id="KW-0449">Lipoprotein</keyword>
<keyword evidence="2 6" id="KW-0472">Membrane</keyword>
<evidence type="ECO:0000256" key="1">
    <source>
        <dbReference type="ARBA" id="ARBA00022729"/>
    </source>
</evidence>
<reference evidence="8 10" key="2">
    <citation type="submission" date="2019-07" db="EMBL/GenBank/DDBJ databases">
        <title>Tepidimonas ignava SPS-1037 draft genome.</title>
        <authorList>
            <person name="Da Costa M.S."/>
            <person name="Froufe H.J.C."/>
            <person name="Egas C."/>
            <person name="Albuquerque L."/>
        </authorList>
    </citation>
    <scope>NUCLEOTIDE SEQUENCE [LARGE SCALE GENOMIC DNA]</scope>
    <source>
        <strain evidence="8 10">SPS-1037</strain>
    </source>
</reference>
<evidence type="ECO:0000256" key="4">
    <source>
        <dbReference type="ARBA" id="ARBA00023237"/>
    </source>
</evidence>
<dbReference type="AlphaFoldDB" id="A0A4R3LFR2"/>
<evidence type="ECO:0000313" key="9">
    <source>
        <dbReference type="Proteomes" id="UP000295536"/>
    </source>
</evidence>
<proteinExistence type="inferred from homology"/>
<reference evidence="7 9" key="1">
    <citation type="submission" date="2019-03" db="EMBL/GenBank/DDBJ databases">
        <title>Genomic Encyclopedia of Type Strains, Phase IV (KMG-IV): sequencing the most valuable type-strain genomes for metagenomic binning, comparative biology and taxonomic classification.</title>
        <authorList>
            <person name="Goeker M."/>
        </authorList>
    </citation>
    <scope>NUCLEOTIDE SEQUENCE [LARGE SCALE GENOMIC DNA]</scope>
    <source>
        <strain evidence="7 9">DSM 12034</strain>
    </source>
</reference>
<dbReference type="RefSeq" id="WP_333708682.1">
    <property type="nucleotide sequence ID" value="NZ_DAIPFN010000015.1"/>
</dbReference>
<dbReference type="PROSITE" id="PS51257">
    <property type="entry name" value="PROKAR_LIPOPROTEIN"/>
    <property type="match status" value="1"/>
</dbReference>
<keyword evidence="3 6" id="KW-0564">Palmitate</keyword>
<dbReference type="PANTHER" id="PTHR38098:SF1">
    <property type="entry name" value="LPS-ASSEMBLY LIPOPROTEIN LPTE"/>
    <property type="match status" value="1"/>
</dbReference>
<protein>
    <recommendedName>
        <fullName evidence="6">LPS-assembly lipoprotein LptE</fullName>
    </recommendedName>
</protein>
<dbReference type="GO" id="GO:0043165">
    <property type="term" value="P:Gram-negative-bacterium-type cell outer membrane assembly"/>
    <property type="evidence" value="ECO:0007669"/>
    <property type="project" value="UniProtKB-UniRule"/>
</dbReference>
<comment type="subunit">
    <text evidence="6">Component of the lipopolysaccharide transport and assembly complex. Interacts with LptD.</text>
</comment>
<evidence type="ECO:0000256" key="3">
    <source>
        <dbReference type="ARBA" id="ARBA00023139"/>
    </source>
</evidence>
<dbReference type="InterPro" id="IPR007485">
    <property type="entry name" value="LPS_assembly_LptE"/>
</dbReference>
<organism evidence="7 9">
    <name type="scientific">Tepidimonas ignava</name>
    <dbReference type="NCBI Taxonomy" id="114249"/>
    <lineage>
        <taxon>Bacteria</taxon>
        <taxon>Pseudomonadati</taxon>
        <taxon>Pseudomonadota</taxon>
        <taxon>Betaproteobacteria</taxon>
        <taxon>Burkholderiales</taxon>
        <taxon>Tepidimonas</taxon>
    </lineage>
</organism>
<evidence type="ECO:0000256" key="2">
    <source>
        <dbReference type="ARBA" id="ARBA00023136"/>
    </source>
</evidence>
<comment type="similarity">
    <text evidence="6">Belongs to the LptE lipoprotein family.</text>
</comment>
<name>A0A4R3LFR2_9BURK</name>
<sequence length="180" mass="19474">MLARRTWMGWAAGAAMASLAGCGFQLRGAGLQLAFRTLRLQAGADSDVLQSLRAQLQASGVQVLDARAPAAPGTAAPVPDVVLHVLLDQRERVVVGTTSAGQVRELLLRRRVRFALRTPGGRELIEPTELQQERELSYAETVALGKEAEEALLFADMRTAIVRQWMVLLAHVNLPSAGLR</sequence>
<keyword evidence="1 6" id="KW-0732">Signal</keyword>
<keyword evidence="4 6" id="KW-0998">Cell outer membrane</keyword>
<comment type="function">
    <text evidence="6">Together with LptD, is involved in the assembly of lipopolysaccharide (LPS) at the surface of the outer membrane. Required for the proper assembly of LptD. Binds LPS and may serve as the LPS recognition site at the outer membrane.</text>
</comment>
<dbReference type="Proteomes" id="UP000315577">
    <property type="component" value="Unassembled WGS sequence"/>
</dbReference>
<dbReference type="GO" id="GO:1990351">
    <property type="term" value="C:transporter complex"/>
    <property type="evidence" value="ECO:0007669"/>
    <property type="project" value="TreeGrafter"/>
</dbReference>
<dbReference type="GO" id="GO:0001530">
    <property type="term" value="F:lipopolysaccharide binding"/>
    <property type="evidence" value="ECO:0007669"/>
    <property type="project" value="TreeGrafter"/>
</dbReference>
<keyword evidence="10" id="KW-1185">Reference proteome</keyword>
<evidence type="ECO:0000256" key="5">
    <source>
        <dbReference type="ARBA" id="ARBA00023288"/>
    </source>
</evidence>
<evidence type="ECO:0000313" key="8">
    <source>
        <dbReference type="EMBL" id="TSE21787.1"/>
    </source>
</evidence>
<dbReference type="GO" id="GO:0009279">
    <property type="term" value="C:cell outer membrane"/>
    <property type="evidence" value="ECO:0007669"/>
    <property type="project" value="UniProtKB-SubCell"/>
</dbReference>
<dbReference type="GO" id="GO:0015920">
    <property type="term" value="P:lipopolysaccharide transport"/>
    <property type="evidence" value="ECO:0007669"/>
    <property type="project" value="TreeGrafter"/>
</dbReference>
<comment type="subcellular location">
    <subcellularLocation>
        <location evidence="6">Cell outer membrane</location>
        <topology evidence="6">Lipid-anchor</topology>
    </subcellularLocation>
</comment>
<dbReference type="HAMAP" id="MF_01186">
    <property type="entry name" value="LPS_assembly_LptE"/>
    <property type="match status" value="1"/>
</dbReference>
<dbReference type="PANTHER" id="PTHR38098">
    <property type="entry name" value="LPS-ASSEMBLY LIPOPROTEIN LPTE"/>
    <property type="match status" value="1"/>
</dbReference>
<evidence type="ECO:0000256" key="6">
    <source>
        <dbReference type="HAMAP-Rule" id="MF_01186"/>
    </source>
</evidence>
<dbReference type="Pfam" id="PF04390">
    <property type="entry name" value="LptE"/>
    <property type="match status" value="1"/>
</dbReference>